<proteinExistence type="predicted"/>
<dbReference type="EMBL" id="FNVU01000004">
    <property type="protein sequence ID" value="SEG27857.1"/>
    <property type="molecule type" value="Genomic_DNA"/>
</dbReference>
<name>A0A1H5YWI9_9ACTN</name>
<dbReference type="InterPro" id="IPR016032">
    <property type="entry name" value="Sig_transdc_resp-reg_C-effctor"/>
</dbReference>
<dbReference type="PRINTS" id="PR00038">
    <property type="entry name" value="HTHLUXR"/>
</dbReference>
<dbReference type="SUPFAM" id="SSF52540">
    <property type="entry name" value="P-loop containing nucleoside triphosphate hydrolases"/>
    <property type="match status" value="1"/>
</dbReference>
<dbReference type="GO" id="GO:0004016">
    <property type="term" value="F:adenylate cyclase activity"/>
    <property type="evidence" value="ECO:0007669"/>
    <property type="project" value="TreeGrafter"/>
</dbReference>
<dbReference type="Proteomes" id="UP000236754">
    <property type="component" value="Unassembled WGS sequence"/>
</dbReference>
<dbReference type="InterPro" id="IPR041664">
    <property type="entry name" value="AAA_16"/>
</dbReference>
<evidence type="ECO:0000313" key="5">
    <source>
        <dbReference type="Proteomes" id="UP000236754"/>
    </source>
</evidence>
<dbReference type="Pfam" id="PF00196">
    <property type="entry name" value="GerE"/>
    <property type="match status" value="1"/>
</dbReference>
<dbReference type="PANTHER" id="PTHR16305:SF35">
    <property type="entry name" value="TRANSCRIPTIONAL ACTIVATOR DOMAIN"/>
    <property type="match status" value="1"/>
</dbReference>
<evidence type="ECO:0000313" key="4">
    <source>
        <dbReference type="EMBL" id="SEG27857.1"/>
    </source>
</evidence>
<reference evidence="4 5" key="1">
    <citation type="submission" date="2016-10" db="EMBL/GenBank/DDBJ databases">
        <authorList>
            <person name="de Groot N.N."/>
        </authorList>
    </citation>
    <scope>NUCLEOTIDE SEQUENCE [LARGE SCALE GENOMIC DNA]</scope>
    <source>
        <strain evidence="4 5">CGMCC 4.2023</strain>
    </source>
</reference>
<keyword evidence="1" id="KW-0547">Nucleotide-binding</keyword>
<dbReference type="PROSITE" id="PS50043">
    <property type="entry name" value="HTH_LUXR_2"/>
    <property type="match status" value="1"/>
</dbReference>
<dbReference type="Gene3D" id="1.10.10.10">
    <property type="entry name" value="Winged helix-like DNA-binding domain superfamily/Winged helix DNA-binding domain"/>
    <property type="match status" value="1"/>
</dbReference>
<dbReference type="AlphaFoldDB" id="A0A1H5YWI9"/>
<dbReference type="GO" id="GO:0005737">
    <property type="term" value="C:cytoplasm"/>
    <property type="evidence" value="ECO:0007669"/>
    <property type="project" value="TreeGrafter"/>
</dbReference>
<evidence type="ECO:0000259" key="3">
    <source>
        <dbReference type="PROSITE" id="PS50043"/>
    </source>
</evidence>
<gene>
    <name evidence="4" type="ORF">SAMN05216223_104162</name>
</gene>
<sequence length="938" mass="101356">MQPERVSELSDLLTRARSARAGKGNTVLVRSVSGMRCSAFLGELAERVRRLGSMVLSTSCSPSDAHSELGVVRQLVAAALEVANKDRATEDEEFLHGVLEGAGPIDHQLFEALRGVFARGARRQPLVIVIDHIQWMDETTLRWFGYLVRHLSNLPVLLVLAYRTDETPVDRKLTDDISKRDQCFTLTLSPLSSHSVREVVEAAYPGQGCDDEFVRVCAETSRGRPSRLDRLLASLTAEFVPPRASQVDLVRHCGVRIEAEAAADRLLRQPVHLREVAEVATVLGEEGDCAVIADMLNLYGDAIGGLIAELTPVEIFRETGVPGRYRFSSAELRSLIHRDMSADARRSLHMRTARRLSDLGAPLAQVAEHLLQADMADDAWACGVLKEAADDALKTGDPKTCAKYARRVLRDRIPDEERAEVLWLLGRAEALFAPAAADRHLDEAARLFSDPALQAGAIVERAHARVLRQGSAESALRPPRTVLAHVDHKAFAELGDSELCLSVQSLTHTVPAEGRAAALEALGGPTLSDNLGVTPGERELLASIAGDLACRSEPYDVPLELVHRALAGERPSGSASMVLLLRCITVLTWAGHLREAQRWADHMLTGALDTDALFPRVIALCQRAKIALLMGDLPMALAEAERALALTTEHHEVKSCRAVAVTEVARARGAIGNYAGAVGLLQGLHDLPASSLGVRGMFRLHLGDLRGALADLMECGHRLDALGIVNPALSDWRSLAARAWKRLGNDKEARELVEAEVELARRWGDPAVIGRSLRSLGEVSSGAVSERAFAESVDLLEQTDARLQLALSLVAAGQAYGDNGSLAQARRALHRGMLLAEESGANWLTTEARKSLLAAGGRLRRTPASGVPALTPTEHRVAMHAARGRTNKGIADLLHITPRTVEVHLTRVYGKLSIRGRTALAEALGVDCAGSGNKRVTS</sequence>
<dbReference type="OrthoDB" id="3178131at2"/>
<protein>
    <submittedName>
        <fullName evidence="4">Regulatory protein, luxR family</fullName>
    </submittedName>
</protein>
<organism evidence="4 5">
    <name type="scientific">Actinacidiphila yanglinensis</name>
    <dbReference type="NCBI Taxonomy" id="310779"/>
    <lineage>
        <taxon>Bacteria</taxon>
        <taxon>Bacillati</taxon>
        <taxon>Actinomycetota</taxon>
        <taxon>Actinomycetes</taxon>
        <taxon>Kitasatosporales</taxon>
        <taxon>Streptomycetaceae</taxon>
        <taxon>Actinacidiphila</taxon>
    </lineage>
</organism>
<accession>A0A1H5YWI9</accession>
<keyword evidence="5" id="KW-1185">Reference proteome</keyword>
<dbReference type="PROSITE" id="PS00622">
    <property type="entry name" value="HTH_LUXR_1"/>
    <property type="match status" value="1"/>
</dbReference>
<dbReference type="SMART" id="SM00421">
    <property type="entry name" value="HTH_LUXR"/>
    <property type="match status" value="1"/>
</dbReference>
<keyword evidence="2" id="KW-0067">ATP-binding</keyword>
<dbReference type="GO" id="GO:0003677">
    <property type="term" value="F:DNA binding"/>
    <property type="evidence" value="ECO:0007669"/>
    <property type="project" value="InterPro"/>
</dbReference>
<evidence type="ECO:0000256" key="1">
    <source>
        <dbReference type="ARBA" id="ARBA00022741"/>
    </source>
</evidence>
<dbReference type="InterPro" id="IPR027417">
    <property type="entry name" value="P-loop_NTPase"/>
</dbReference>
<dbReference type="InterPro" id="IPR011990">
    <property type="entry name" value="TPR-like_helical_dom_sf"/>
</dbReference>
<dbReference type="InterPro" id="IPR000792">
    <property type="entry name" value="Tscrpt_reg_LuxR_C"/>
</dbReference>
<dbReference type="CDD" id="cd06170">
    <property type="entry name" value="LuxR_C_like"/>
    <property type="match status" value="1"/>
</dbReference>
<dbReference type="GO" id="GO:0005524">
    <property type="term" value="F:ATP binding"/>
    <property type="evidence" value="ECO:0007669"/>
    <property type="project" value="UniProtKB-KW"/>
</dbReference>
<dbReference type="Gene3D" id="1.25.40.10">
    <property type="entry name" value="Tetratricopeptide repeat domain"/>
    <property type="match status" value="1"/>
</dbReference>
<dbReference type="PANTHER" id="PTHR16305">
    <property type="entry name" value="TESTICULAR SOLUBLE ADENYLYL CYCLASE"/>
    <property type="match status" value="1"/>
</dbReference>
<dbReference type="Pfam" id="PF13191">
    <property type="entry name" value="AAA_16"/>
    <property type="match status" value="1"/>
</dbReference>
<dbReference type="GO" id="GO:0006355">
    <property type="term" value="P:regulation of DNA-templated transcription"/>
    <property type="evidence" value="ECO:0007669"/>
    <property type="project" value="InterPro"/>
</dbReference>
<dbReference type="SUPFAM" id="SSF46894">
    <property type="entry name" value="C-terminal effector domain of the bipartite response regulators"/>
    <property type="match status" value="1"/>
</dbReference>
<evidence type="ECO:0000256" key="2">
    <source>
        <dbReference type="ARBA" id="ARBA00022840"/>
    </source>
</evidence>
<dbReference type="SUPFAM" id="SSF48452">
    <property type="entry name" value="TPR-like"/>
    <property type="match status" value="1"/>
</dbReference>
<feature type="domain" description="HTH luxR-type" evidence="3">
    <location>
        <begin position="863"/>
        <end position="928"/>
    </location>
</feature>
<dbReference type="InterPro" id="IPR036388">
    <property type="entry name" value="WH-like_DNA-bd_sf"/>
</dbReference>